<comment type="similarity">
    <text evidence="1 2">Belongs to the dTDP-4-dehydrorhamnose reductase family.</text>
</comment>
<dbReference type="CDD" id="cd05254">
    <property type="entry name" value="dTDP_HR_like_SDR_e"/>
    <property type="match status" value="1"/>
</dbReference>
<dbReference type="InterPro" id="IPR005913">
    <property type="entry name" value="dTDP_dehydrorham_reduct"/>
</dbReference>
<dbReference type="Gene3D" id="3.90.25.10">
    <property type="entry name" value="UDP-galactose 4-epimerase, domain 1"/>
    <property type="match status" value="1"/>
</dbReference>
<protein>
    <recommendedName>
        <fullName evidence="2">dTDP-4-dehydrorhamnose reductase</fullName>
        <ecNumber evidence="2">1.1.1.133</ecNumber>
    </recommendedName>
</protein>
<dbReference type="FunFam" id="3.40.50.720:FF:000159">
    <property type="entry name" value="dTDP-4-dehydrorhamnose reductase"/>
    <property type="match status" value="1"/>
</dbReference>
<comment type="pathway">
    <text evidence="2">Carbohydrate biosynthesis; dTDP-L-rhamnose biosynthesis.</text>
</comment>
<keyword evidence="5" id="KW-1185">Reference proteome</keyword>
<dbReference type="UniPathway" id="UPA00124"/>
<dbReference type="EC" id="1.1.1.133" evidence="2"/>
<reference evidence="4 5" key="1">
    <citation type="submission" date="2019-03" db="EMBL/GenBank/DDBJ databases">
        <authorList>
            <person name="Jensen L."/>
            <person name="Storgaard J."/>
            <person name="Sulaj E."/>
            <person name="Schramm A."/>
            <person name="Marshall I.P.G."/>
        </authorList>
    </citation>
    <scope>NUCLEOTIDE SEQUENCE [LARGE SCALE GENOMIC DNA]</scope>
    <source>
        <strain evidence="4 5">2017H2G3</strain>
    </source>
</reference>
<dbReference type="PANTHER" id="PTHR10491:SF4">
    <property type="entry name" value="METHIONINE ADENOSYLTRANSFERASE 2 SUBUNIT BETA"/>
    <property type="match status" value="1"/>
</dbReference>
<keyword evidence="2 4" id="KW-0560">Oxidoreductase</keyword>
<proteinExistence type="inferred from homology"/>
<name>A0A4R1AT61_9BACI</name>
<accession>A0A4R1AT61</accession>
<dbReference type="STRING" id="1742358.GCA_001439605_02988"/>
<organism evidence="4 5">
    <name type="scientific">Cytobacillus praedii</name>
    <dbReference type="NCBI Taxonomy" id="1742358"/>
    <lineage>
        <taxon>Bacteria</taxon>
        <taxon>Bacillati</taxon>
        <taxon>Bacillota</taxon>
        <taxon>Bacilli</taxon>
        <taxon>Bacillales</taxon>
        <taxon>Bacillaceae</taxon>
        <taxon>Cytobacillus</taxon>
    </lineage>
</organism>
<feature type="domain" description="RmlD-like substrate binding" evidence="3">
    <location>
        <begin position="8"/>
        <end position="282"/>
    </location>
</feature>
<gene>
    <name evidence="4" type="primary">rfbD</name>
    <name evidence="4" type="ORF">E0Y62_24395</name>
</gene>
<dbReference type="Gene3D" id="3.40.50.720">
    <property type="entry name" value="NAD(P)-binding Rossmann-like Domain"/>
    <property type="match status" value="1"/>
</dbReference>
<dbReference type="EMBL" id="SJTH01000066">
    <property type="protein sequence ID" value="TCJ01359.1"/>
    <property type="molecule type" value="Genomic_DNA"/>
</dbReference>
<dbReference type="OrthoDB" id="9803892at2"/>
<evidence type="ECO:0000259" key="3">
    <source>
        <dbReference type="Pfam" id="PF04321"/>
    </source>
</evidence>
<dbReference type="Pfam" id="PF04321">
    <property type="entry name" value="RmlD_sub_bind"/>
    <property type="match status" value="1"/>
</dbReference>
<evidence type="ECO:0000256" key="2">
    <source>
        <dbReference type="RuleBase" id="RU364082"/>
    </source>
</evidence>
<comment type="function">
    <text evidence="2">Catalyzes the reduction of dTDP-6-deoxy-L-lyxo-4-hexulose to yield dTDP-L-rhamnose.</text>
</comment>
<dbReference type="GO" id="GO:0008831">
    <property type="term" value="F:dTDP-4-dehydrorhamnose reductase activity"/>
    <property type="evidence" value="ECO:0007669"/>
    <property type="project" value="UniProtKB-EC"/>
</dbReference>
<dbReference type="AlphaFoldDB" id="A0A4R1AT61"/>
<evidence type="ECO:0000313" key="4">
    <source>
        <dbReference type="EMBL" id="TCJ01359.1"/>
    </source>
</evidence>
<dbReference type="Proteomes" id="UP000293846">
    <property type="component" value="Unassembled WGS sequence"/>
</dbReference>
<keyword evidence="2" id="KW-0521">NADP</keyword>
<dbReference type="SUPFAM" id="SSF51735">
    <property type="entry name" value="NAD(P)-binding Rossmann-fold domains"/>
    <property type="match status" value="1"/>
</dbReference>
<evidence type="ECO:0000313" key="5">
    <source>
        <dbReference type="Proteomes" id="UP000293846"/>
    </source>
</evidence>
<comment type="caution">
    <text evidence="4">The sequence shown here is derived from an EMBL/GenBank/DDBJ whole genome shotgun (WGS) entry which is preliminary data.</text>
</comment>
<dbReference type="PANTHER" id="PTHR10491">
    <property type="entry name" value="DTDP-4-DEHYDRORHAMNOSE REDUCTASE"/>
    <property type="match status" value="1"/>
</dbReference>
<dbReference type="GO" id="GO:0019305">
    <property type="term" value="P:dTDP-rhamnose biosynthetic process"/>
    <property type="evidence" value="ECO:0007669"/>
    <property type="project" value="UniProtKB-UniPathway"/>
</dbReference>
<dbReference type="InterPro" id="IPR036291">
    <property type="entry name" value="NAD(P)-bd_dom_sf"/>
</dbReference>
<dbReference type="GO" id="GO:0005829">
    <property type="term" value="C:cytosol"/>
    <property type="evidence" value="ECO:0007669"/>
    <property type="project" value="TreeGrafter"/>
</dbReference>
<evidence type="ECO:0000256" key="1">
    <source>
        <dbReference type="ARBA" id="ARBA00010944"/>
    </source>
</evidence>
<sequence>MIAGDQLNILITGAHGQLGKELVKQLCPSHSVIGLGKKELDVTNKNRVDHIISHYKPQIIIHAAAFTAVDQCEIEQKKAMEVNALGTQYIAQAANKIQARMFYISSDYVFDGKKNQPYTEEDVPNPQSIYGLSKWMGEQLTRLCHQTTIIRTSWLYGHGGNNFVKTMLNLSKKGKEIRVVNDQLGSPTYVNDLTEMILTLMHKKNGIYHISNSGSCTWHEFAEVIFEEAGVNRDLVLPISTVEYKALAPRPKFSVLSHQALLREEITLPRPWKEALKEFIRKEICQ</sequence>
<dbReference type="NCBIfam" id="TIGR01214">
    <property type="entry name" value="rmlD"/>
    <property type="match status" value="1"/>
</dbReference>
<dbReference type="InterPro" id="IPR029903">
    <property type="entry name" value="RmlD-like-bd"/>
</dbReference>